<evidence type="ECO:0000313" key="1">
    <source>
        <dbReference type="EMBL" id="QAT15542.1"/>
    </source>
</evidence>
<evidence type="ECO:0000313" key="3">
    <source>
        <dbReference type="Proteomes" id="UP000287388"/>
    </source>
</evidence>
<accession>A0A410P059</accession>
<dbReference type="EMBL" id="CP035093">
    <property type="protein sequence ID" value="QAT15542.1"/>
    <property type="molecule type" value="Genomic_DNA"/>
</dbReference>
<dbReference type="RefSeq" id="WP_128720300.1">
    <property type="nucleotide sequence ID" value="NZ_BJNC01000037.1"/>
</dbReference>
<dbReference type="AlphaFoldDB" id="A0A410P059"/>
<gene>
    <name evidence="1" type="ORF">EQG53_14995</name>
    <name evidence="2" type="ORF">I6H83_07455</name>
</gene>
<protein>
    <submittedName>
        <fullName evidence="1">Uncharacterized protein</fullName>
    </submittedName>
</protein>
<proteinExistence type="predicted"/>
<reference evidence="1 3" key="1">
    <citation type="submission" date="2019-01" db="EMBL/GenBank/DDBJ databases">
        <title>Brevundimonas diminuta Genome sequencing and assembly.</title>
        <authorList>
            <person name="Chen H."/>
        </authorList>
    </citation>
    <scope>NUCLEOTIDE SEQUENCE [LARGE SCALE GENOMIC DNA]</scope>
    <source>
        <strain evidence="1">ATCC</strain>
        <strain evidence="3">ATCC(B) 19146</strain>
    </source>
</reference>
<evidence type="ECO:0000313" key="2">
    <source>
        <dbReference type="EMBL" id="QQB90241.1"/>
    </source>
</evidence>
<evidence type="ECO:0000313" key="4">
    <source>
        <dbReference type="Proteomes" id="UP000596117"/>
    </source>
</evidence>
<dbReference type="Proteomes" id="UP000287388">
    <property type="component" value="Chromosome"/>
</dbReference>
<name>A0A410P059_BREDI</name>
<sequence>MGEINLPREQQDALAAIDDNDMNRLIDRAVEEQRSSELRQALLHCGPAIGTQLHYFEKALDRHRTAKAARKRAETAGDLRRAGYDLLHTIQNLKKRVELERKDAELFFVEDGILHPRSLTRDLSVRVSYRWRQTIDDAWQFGTITFLHTFDPKLDHLVLQPARKLCKTRQDRELQDRLYETWVDLMRHGLYSVRDYFRAGGDGAAIPDSFQAKPDSYSRGLNNFSAKFW</sequence>
<keyword evidence="4" id="KW-1185">Reference proteome</keyword>
<dbReference type="Proteomes" id="UP000596117">
    <property type="component" value="Chromosome"/>
</dbReference>
<reference evidence="2 4" key="2">
    <citation type="submission" date="2020-12" db="EMBL/GenBank/DDBJ databases">
        <title>FDA dAtabase for Regulatory Grade micrObial Sequences (FDA-ARGOS): Supporting development and validation of Infectious Disease Dx tests.</title>
        <authorList>
            <person name="Kerrigan L."/>
            <person name="Long C."/>
            <person name="Tallon L."/>
            <person name="Sadzewicz L."/>
            <person name="Zhao X."/>
            <person name="Boylan J."/>
            <person name="Ott S."/>
            <person name="Bowen H."/>
            <person name="Vavikolanu K."/>
            <person name="Mehta A."/>
            <person name="Aluvathingal J."/>
            <person name="Nadendla S."/>
            <person name="Yan Y."/>
            <person name="Sichtig H."/>
        </authorList>
    </citation>
    <scope>NUCLEOTIDE SEQUENCE [LARGE SCALE GENOMIC DNA]</scope>
    <source>
        <strain evidence="2 4">FDAARGOS_1026</strain>
    </source>
</reference>
<organism evidence="1 3">
    <name type="scientific">Brevundimonas diminuta</name>
    <name type="common">Pseudomonas diminuta</name>
    <dbReference type="NCBI Taxonomy" id="293"/>
    <lineage>
        <taxon>Bacteria</taxon>
        <taxon>Pseudomonadati</taxon>
        <taxon>Pseudomonadota</taxon>
        <taxon>Alphaproteobacteria</taxon>
        <taxon>Caulobacterales</taxon>
        <taxon>Caulobacteraceae</taxon>
        <taxon>Brevundimonas</taxon>
    </lineage>
</organism>
<dbReference type="EMBL" id="CP066026">
    <property type="protein sequence ID" value="QQB90241.1"/>
    <property type="molecule type" value="Genomic_DNA"/>
</dbReference>
<dbReference type="KEGG" id="bdm:EQG53_14995"/>